<dbReference type="EC" id="2.3.1.39" evidence="1"/>
<dbReference type="SUPFAM" id="SSF52151">
    <property type="entry name" value="FabD/lysophospholipase-like"/>
    <property type="match status" value="1"/>
</dbReference>
<dbReference type="InterPro" id="IPR016036">
    <property type="entry name" value="Malonyl_transacylase_ACP-bd"/>
</dbReference>
<dbReference type="RefSeq" id="WP_379929137.1">
    <property type="nucleotide sequence ID" value="NZ_JBHUMM010000014.1"/>
</dbReference>
<dbReference type="GO" id="GO:0004314">
    <property type="term" value="F:[acyl-carrier-protein] S-malonyltransferase activity"/>
    <property type="evidence" value="ECO:0007669"/>
    <property type="project" value="UniProtKB-EC"/>
</dbReference>
<dbReference type="Pfam" id="PF00698">
    <property type="entry name" value="Acyl_transf_1"/>
    <property type="match status" value="1"/>
</dbReference>
<evidence type="ECO:0000256" key="4">
    <source>
        <dbReference type="ARBA" id="ARBA00048462"/>
    </source>
</evidence>
<accession>A0ABW5R9M1</accession>
<keyword evidence="7" id="KW-1185">Reference proteome</keyword>
<dbReference type="InterPro" id="IPR004410">
    <property type="entry name" value="Malonyl_CoA-ACP_transAc_FabD"/>
</dbReference>
<comment type="caution">
    <text evidence="6">The sequence shown here is derived from an EMBL/GenBank/DDBJ whole genome shotgun (WGS) entry which is preliminary data.</text>
</comment>
<gene>
    <name evidence="6" type="primary">fabD</name>
    <name evidence="6" type="ORF">ACFSUC_08595</name>
</gene>
<protein>
    <recommendedName>
        <fullName evidence="1">[acyl-carrier-protein] S-malonyltransferase</fullName>
        <ecNumber evidence="1">2.3.1.39</ecNumber>
    </recommendedName>
</protein>
<dbReference type="EMBL" id="JBHUMM010000014">
    <property type="protein sequence ID" value="MFD2671662.1"/>
    <property type="molecule type" value="Genomic_DNA"/>
</dbReference>
<dbReference type="SMART" id="SM00827">
    <property type="entry name" value="PKS_AT"/>
    <property type="match status" value="1"/>
</dbReference>
<sequence>MNKLALLFPGQGAQFVGMGQTLHERYDAVKKVFKQANEVLGYDLRQLCLEGPAEDLNKTACTQPALLALGFATYQVYREEIGIEPTLAAGHSLGEITALTCSGAMAFEDALRIVHRRGELMQEAAGWGQGTMAAVIGLDRNVVEDICLEVSDFDQFVVLSNINSSKQLVISGHQPALAKAESLLKDRGAQVTYLSTSAPFHSPVMQPAAEALSAELARIKYSPLQWPVYANATARPYEDESQIASLLTRQMTAPVPWLEIMQHMQTQGLSAAVDMGPKPILANLVKHEIPLRVYAIDKEKEWDELKQHRHAHTLGGRPTTSTDPSFLGRCMALAVCTKNENWDHEAYEEGVVKPYQRIKKLDEELEQLGLSPSPRHMEEGLLMLRSVMETKKLPAAKQAERIAQLLDETRTRPLFPSLLTPIEAG</sequence>
<feature type="domain" description="Malonyl-CoA:ACP transacylase (MAT)" evidence="5">
    <location>
        <begin position="7"/>
        <end position="340"/>
    </location>
</feature>
<evidence type="ECO:0000313" key="7">
    <source>
        <dbReference type="Proteomes" id="UP001597497"/>
    </source>
</evidence>
<evidence type="ECO:0000256" key="1">
    <source>
        <dbReference type="ARBA" id="ARBA00013258"/>
    </source>
</evidence>
<evidence type="ECO:0000256" key="2">
    <source>
        <dbReference type="ARBA" id="ARBA00022679"/>
    </source>
</evidence>
<evidence type="ECO:0000259" key="5">
    <source>
        <dbReference type="SMART" id="SM00827"/>
    </source>
</evidence>
<dbReference type="InterPro" id="IPR001227">
    <property type="entry name" value="Ac_transferase_dom_sf"/>
</dbReference>
<organism evidence="6 7">
    <name type="scientific">Marinicrinis sediminis</name>
    <dbReference type="NCBI Taxonomy" id="1652465"/>
    <lineage>
        <taxon>Bacteria</taxon>
        <taxon>Bacillati</taxon>
        <taxon>Bacillota</taxon>
        <taxon>Bacilli</taxon>
        <taxon>Bacillales</taxon>
        <taxon>Paenibacillaceae</taxon>
    </lineage>
</organism>
<evidence type="ECO:0000256" key="3">
    <source>
        <dbReference type="ARBA" id="ARBA00023315"/>
    </source>
</evidence>
<proteinExistence type="predicted"/>
<dbReference type="InterPro" id="IPR050858">
    <property type="entry name" value="Mal-CoA-ACP_Trans/PKS_FabD"/>
</dbReference>
<reference evidence="7" key="1">
    <citation type="journal article" date="2019" name="Int. J. Syst. Evol. Microbiol.">
        <title>The Global Catalogue of Microorganisms (GCM) 10K type strain sequencing project: providing services to taxonomists for standard genome sequencing and annotation.</title>
        <authorList>
            <consortium name="The Broad Institute Genomics Platform"/>
            <consortium name="The Broad Institute Genome Sequencing Center for Infectious Disease"/>
            <person name="Wu L."/>
            <person name="Ma J."/>
        </authorList>
    </citation>
    <scope>NUCLEOTIDE SEQUENCE [LARGE SCALE GENOMIC DNA]</scope>
    <source>
        <strain evidence="7">KCTC 33676</strain>
    </source>
</reference>
<dbReference type="SUPFAM" id="SSF55048">
    <property type="entry name" value="Probable ACP-binding domain of malonyl-CoA ACP transacylase"/>
    <property type="match status" value="1"/>
</dbReference>
<comment type="catalytic activity">
    <reaction evidence="4">
        <text>holo-[ACP] + malonyl-CoA = malonyl-[ACP] + CoA</text>
        <dbReference type="Rhea" id="RHEA:41792"/>
        <dbReference type="Rhea" id="RHEA-COMP:9623"/>
        <dbReference type="Rhea" id="RHEA-COMP:9685"/>
        <dbReference type="ChEBI" id="CHEBI:57287"/>
        <dbReference type="ChEBI" id="CHEBI:57384"/>
        <dbReference type="ChEBI" id="CHEBI:64479"/>
        <dbReference type="ChEBI" id="CHEBI:78449"/>
        <dbReference type="EC" id="2.3.1.39"/>
    </reaction>
</comment>
<dbReference type="Gene3D" id="3.40.366.10">
    <property type="entry name" value="Malonyl-Coenzyme A Acyl Carrier Protein, domain 2"/>
    <property type="match status" value="1"/>
</dbReference>
<keyword evidence="2 6" id="KW-0808">Transferase</keyword>
<dbReference type="PANTHER" id="PTHR42681">
    <property type="entry name" value="MALONYL-COA-ACYL CARRIER PROTEIN TRANSACYLASE, MITOCHONDRIAL"/>
    <property type="match status" value="1"/>
</dbReference>
<keyword evidence="3 6" id="KW-0012">Acyltransferase</keyword>
<evidence type="ECO:0000313" key="6">
    <source>
        <dbReference type="EMBL" id="MFD2671662.1"/>
    </source>
</evidence>
<dbReference type="PANTHER" id="PTHR42681:SF1">
    <property type="entry name" value="MALONYL-COA-ACYL CARRIER PROTEIN TRANSACYLASE, MITOCHONDRIAL"/>
    <property type="match status" value="1"/>
</dbReference>
<name>A0ABW5R9M1_9BACL</name>
<dbReference type="Gene3D" id="3.30.70.250">
    <property type="entry name" value="Malonyl-CoA ACP transacylase, ACP-binding"/>
    <property type="match status" value="1"/>
</dbReference>
<dbReference type="NCBIfam" id="TIGR00128">
    <property type="entry name" value="fabD"/>
    <property type="match status" value="1"/>
</dbReference>
<dbReference type="Proteomes" id="UP001597497">
    <property type="component" value="Unassembled WGS sequence"/>
</dbReference>
<dbReference type="InterPro" id="IPR016035">
    <property type="entry name" value="Acyl_Trfase/lysoPLipase"/>
</dbReference>
<dbReference type="InterPro" id="IPR014043">
    <property type="entry name" value="Acyl_transferase_dom"/>
</dbReference>